<protein>
    <recommendedName>
        <fullName evidence="3">MBG domain-containing protein</fullName>
    </recommendedName>
</protein>
<dbReference type="AlphaFoldDB" id="X1DZY9"/>
<evidence type="ECO:0000313" key="2">
    <source>
        <dbReference type="EMBL" id="GAH10474.1"/>
    </source>
</evidence>
<accession>X1DZY9</accession>
<feature type="non-terminal residue" evidence="2">
    <location>
        <position position="1"/>
    </location>
</feature>
<evidence type="ECO:0000256" key="1">
    <source>
        <dbReference type="SAM" id="MobiDB-lite"/>
    </source>
</evidence>
<sequence>PANPWAVDGGPNGGDEPPPTVSEMSGAPTYTLALGTINVSNNLTIGDGTNEMTATADANDTVLNVDGDVTISANSTLTASGSAAFNVGGSWSNAGTFTAGTGTVTFDAGASGKTLAGAMIDTSAFYDLTFNNGSGGWTLSNDIKVTHVLDINAGTFNASNTTIELSGDDTPFVKTGTFNYDTSTVKYTSGEDTNITAATYYILELESAGGGDGGWTVTGAGAVGYNGDYTENGTEGGKAAYRLDDTHWLYWMPDAGPP</sequence>
<reference evidence="2" key="1">
    <citation type="journal article" date="2014" name="Front. Microbiol.">
        <title>High frequency of phylogenetically diverse reductive dehalogenase-homologous genes in deep subseafloor sedimentary metagenomes.</title>
        <authorList>
            <person name="Kawai M."/>
            <person name="Futagami T."/>
            <person name="Toyoda A."/>
            <person name="Takaki Y."/>
            <person name="Nishi S."/>
            <person name="Hori S."/>
            <person name="Arai W."/>
            <person name="Tsubouchi T."/>
            <person name="Morono Y."/>
            <person name="Uchiyama I."/>
            <person name="Ito T."/>
            <person name="Fujiyama A."/>
            <person name="Inagaki F."/>
            <person name="Takami H."/>
        </authorList>
    </citation>
    <scope>NUCLEOTIDE SEQUENCE</scope>
    <source>
        <strain evidence="2">Expedition CK06-06</strain>
    </source>
</reference>
<organism evidence="2">
    <name type="scientific">marine sediment metagenome</name>
    <dbReference type="NCBI Taxonomy" id="412755"/>
    <lineage>
        <taxon>unclassified sequences</taxon>
        <taxon>metagenomes</taxon>
        <taxon>ecological metagenomes</taxon>
    </lineage>
</organism>
<proteinExistence type="predicted"/>
<name>X1DZY9_9ZZZZ</name>
<comment type="caution">
    <text evidence="2">The sequence shown here is derived from an EMBL/GenBank/DDBJ whole genome shotgun (WGS) entry which is preliminary data.</text>
</comment>
<dbReference type="EMBL" id="BART01031080">
    <property type="protein sequence ID" value="GAH10474.1"/>
    <property type="molecule type" value="Genomic_DNA"/>
</dbReference>
<evidence type="ECO:0008006" key="3">
    <source>
        <dbReference type="Google" id="ProtNLM"/>
    </source>
</evidence>
<feature type="region of interest" description="Disordered" evidence="1">
    <location>
        <begin position="1"/>
        <end position="22"/>
    </location>
</feature>
<gene>
    <name evidence="2" type="ORF">S01H4_54071</name>
</gene>
<feature type="non-terminal residue" evidence="2">
    <location>
        <position position="258"/>
    </location>
</feature>